<accession>A0A7Y9JNZ8</accession>
<evidence type="ECO:0000256" key="1">
    <source>
        <dbReference type="SAM" id="MobiDB-lite"/>
    </source>
</evidence>
<dbReference type="Proteomes" id="UP000552045">
    <property type="component" value="Unassembled WGS sequence"/>
</dbReference>
<dbReference type="SUPFAM" id="SSF46785">
    <property type="entry name" value="Winged helix' DNA-binding domain"/>
    <property type="match status" value="1"/>
</dbReference>
<organism evidence="2 3">
    <name type="scientific">Microbacterium pseudoresistens</name>
    <dbReference type="NCBI Taxonomy" id="640634"/>
    <lineage>
        <taxon>Bacteria</taxon>
        <taxon>Bacillati</taxon>
        <taxon>Actinomycetota</taxon>
        <taxon>Actinomycetes</taxon>
        <taxon>Micrococcales</taxon>
        <taxon>Microbacteriaceae</taxon>
        <taxon>Microbacterium</taxon>
    </lineage>
</organism>
<keyword evidence="3" id="KW-1185">Reference proteome</keyword>
<dbReference type="InterPro" id="IPR036388">
    <property type="entry name" value="WH-like_DNA-bd_sf"/>
</dbReference>
<feature type="compositionally biased region" description="Basic and acidic residues" evidence="1">
    <location>
        <begin position="202"/>
        <end position="212"/>
    </location>
</feature>
<feature type="compositionally biased region" description="Basic residues" evidence="1">
    <location>
        <begin position="156"/>
        <end position="166"/>
    </location>
</feature>
<feature type="compositionally biased region" description="Basic and acidic residues" evidence="1">
    <location>
        <begin position="168"/>
        <end position="182"/>
    </location>
</feature>
<protein>
    <recommendedName>
        <fullName evidence="4">MarR family transcriptional regulator</fullName>
    </recommendedName>
</protein>
<sequence length="231" mass="26058">MNSEDNITPQTTSSSRPFGYWIKAVDRLMAAEFATAFENEGVTRRDWRLLNRVDGSVDTGRPVHPAKLRRLVALGWVDADELTLTDAGRTAKERLAAIVDGIRSRVAGAVEPEEFEAMTSALQKIAREFGWEEGARLPRPRRHGARHRRGRDDHRHGGRHSHRAQHACHGEHGEHPRRRDEFDGFAPGFGPRGFRGHRGHGAPHEHHDDPRRGVGGRPFQGPRHIHLHFNG</sequence>
<feature type="region of interest" description="Disordered" evidence="1">
    <location>
        <begin position="133"/>
        <end position="231"/>
    </location>
</feature>
<evidence type="ECO:0008006" key="4">
    <source>
        <dbReference type="Google" id="ProtNLM"/>
    </source>
</evidence>
<dbReference type="EMBL" id="JACCBH010000001">
    <property type="protein sequence ID" value="NYD54189.1"/>
    <property type="molecule type" value="Genomic_DNA"/>
</dbReference>
<comment type="caution">
    <text evidence="2">The sequence shown here is derived from an EMBL/GenBank/DDBJ whole genome shotgun (WGS) entry which is preliminary data.</text>
</comment>
<evidence type="ECO:0000313" key="2">
    <source>
        <dbReference type="EMBL" id="NYD54189.1"/>
    </source>
</evidence>
<evidence type="ECO:0000313" key="3">
    <source>
        <dbReference type="Proteomes" id="UP000552045"/>
    </source>
</evidence>
<proteinExistence type="predicted"/>
<gene>
    <name evidence="2" type="ORF">BKA02_001244</name>
</gene>
<dbReference type="RefSeq" id="WP_179432307.1">
    <property type="nucleotide sequence ID" value="NZ_BAABLC010000001.1"/>
</dbReference>
<reference evidence="2 3" key="1">
    <citation type="submission" date="2020-07" db="EMBL/GenBank/DDBJ databases">
        <title>Sequencing the genomes of 1000 actinobacteria strains.</title>
        <authorList>
            <person name="Klenk H.-P."/>
        </authorList>
    </citation>
    <scope>NUCLEOTIDE SEQUENCE [LARGE SCALE GENOMIC DNA]</scope>
    <source>
        <strain evidence="2 3">DSM 22185</strain>
    </source>
</reference>
<dbReference type="AlphaFoldDB" id="A0A7Y9JNZ8"/>
<dbReference type="InterPro" id="IPR036390">
    <property type="entry name" value="WH_DNA-bd_sf"/>
</dbReference>
<dbReference type="Gene3D" id="1.10.10.10">
    <property type="entry name" value="Winged helix-like DNA-binding domain superfamily/Winged helix DNA-binding domain"/>
    <property type="match status" value="1"/>
</dbReference>
<name>A0A7Y9JNZ8_9MICO</name>
<feature type="compositionally biased region" description="Basic residues" evidence="1">
    <location>
        <begin position="138"/>
        <end position="149"/>
    </location>
</feature>